<evidence type="ECO:0000313" key="3">
    <source>
        <dbReference type="Proteomes" id="UP000004344"/>
    </source>
</evidence>
<dbReference type="EMBL" id="AGIZ01000001">
    <property type="protein sequence ID" value="EHC19634.1"/>
    <property type="molecule type" value="Genomic_DNA"/>
</dbReference>
<accession>G6FNK4</accession>
<reference evidence="2 3" key="1">
    <citation type="submission" date="2011-09" db="EMBL/GenBank/DDBJ databases">
        <title>The draft genome of Fischerella sp. JSC-11.</title>
        <authorList>
            <consortium name="US DOE Joint Genome Institute (JGI-PGF)"/>
            <person name="Lucas S."/>
            <person name="Han J."/>
            <person name="Lapidus A."/>
            <person name="Cheng J.-F."/>
            <person name="Goodwin L."/>
            <person name="Pitluck S."/>
            <person name="Peters L."/>
            <person name="Land M.L."/>
            <person name="Hauser L."/>
            <person name="Sarkisova S."/>
            <person name="Bryant D.A."/>
            <person name="Brown I."/>
            <person name="Woyke T.J."/>
        </authorList>
    </citation>
    <scope>NUCLEOTIDE SEQUENCE [LARGE SCALE GENOMIC DNA]</scope>
    <source>
        <strain evidence="2 3">JSC-11</strain>
    </source>
</reference>
<sequence length="34" mass="3693">MAAIKPWDKIDGLSPSEDLRKGNPLILPSLISCN</sequence>
<proteinExistence type="predicted"/>
<dbReference type="Proteomes" id="UP000004344">
    <property type="component" value="Unassembled WGS sequence"/>
</dbReference>
<protein>
    <submittedName>
        <fullName evidence="2">Uncharacterized protein</fullName>
    </submittedName>
</protein>
<feature type="region of interest" description="Disordered" evidence="1">
    <location>
        <begin position="1"/>
        <end position="21"/>
    </location>
</feature>
<organism evidence="2 3">
    <name type="scientific">Fischerella thermalis JSC-11</name>
    <dbReference type="NCBI Taxonomy" id="741277"/>
    <lineage>
        <taxon>Bacteria</taxon>
        <taxon>Bacillati</taxon>
        <taxon>Cyanobacteriota</taxon>
        <taxon>Cyanophyceae</taxon>
        <taxon>Nostocales</taxon>
        <taxon>Hapalosiphonaceae</taxon>
        <taxon>Fischerella</taxon>
    </lineage>
</organism>
<dbReference type="AlphaFoldDB" id="G6FNK4"/>
<dbReference type="PROSITE" id="PS51257">
    <property type="entry name" value="PROKAR_LIPOPROTEIN"/>
    <property type="match status" value="1"/>
</dbReference>
<evidence type="ECO:0000313" key="2">
    <source>
        <dbReference type="EMBL" id="EHC19634.1"/>
    </source>
</evidence>
<comment type="caution">
    <text evidence="2">The sequence shown here is derived from an EMBL/GenBank/DDBJ whole genome shotgun (WGS) entry which is preliminary data.</text>
</comment>
<keyword evidence="3" id="KW-1185">Reference proteome</keyword>
<name>G6FNK4_9CYAN</name>
<evidence type="ECO:0000256" key="1">
    <source>
        <dbReference type="SAM" id="MobiDB-lite"/>
    </source>
</evidence>
<gene>
    <name evidence="2" type="ORF">FJSC11DRAFT_0451</name>
</gene>